<feature type="domain" description="DUF4704" evidence="3">
    <location>
        <begin position="177"/>
        <end position="303"/>
    </location>
</feature>
<sequence length="305" mass="34271">MNSKRSSAKPKQNLEALLRLAVEHSGKDEEAQNTNSNQTDEKRIDFLQSALRAMTGDDFETALLILRTDSTTIEQKIDSLDLIRDKIDDIDLANSFVKIGGAAELLRYIRTRDNNLRPQSIYIVAEMAQNNEFCQNYFYNEHIIPVLTSTMNDADEDVARGSIFAISSLIQNFPPGLKEFLSTKGIQTLVSCLNSTHKSVYIKAAFLIGSLASRENSIRDHINKQNAVSILLNNLENKNEYDDKLEATLRALSALSVSCKWSSTRDQNANAEIILKQIINNKALLDTCEEMSNFSQNILKNMTTK</sequence>
<evidence type="ECO:0000256" key="1">
    <source>
        <dbReference type="ARBA" id="ARBA00022737"/>
    </source>
</evidence>
<name>A0A6J1LJP3_DROHY</name>
<dbReference type="Pfam" id="PF08609">
    <property type="entry name" value="Fes1"/>
    <property type="match status" value="1"/>
</dbReference>
<keyword evidence="1" id="KW-0677">Repeat</keyword>
<dbReference type="InterPro" id="IPR016024">
    <property type="entry name" value="ARM-type_fold"/>
</dbReference>
<protein>
    <submittedName>
        <fullName evidence="5">Hsp70 nucleotide exchange factor fes1</fullName>
    </submittedName>
</protein>
<dbReference type="GeneID" id="111595382"/>
<dbReference type="InterPro" id="IPR031570">
    <property type="entry name" value="NBEA/BDCP_DUF4704"/>
</dbReference>
<evidence type="ECO:0000313" key="5">
    <source>
        <dbReference type="RefSeq" id="XP_023164849.1"/>
    </source>
</evidence>
<proteinExistence type="predicted"/>
<gene>
    <name evidence="5" type="primary">LOC111595382</name>
</gene>
<keyword evidence="4" id="KW-1185">Reference proteome</keyword>
<dbReference type="RefSeq" id="XP_023164849.1">
    <property type="nucleotide sequence ID" value="XM_023309081.2"/>
</dbReference>
<evidence type="ECO:0000313" key="4">
    <source>
        <dbReference type="Proteomes" id="UP000504633"/>
    </source>
</evidence>
<feature type="domain" description="Nucleotide exchange factor Fes1" evidence="2">
    <location>
        <begin position="14"/>
        <end position="95"/>
    </location>
</feature>
<dbReference type="Pfam" id="PF15787">
    <property type="entry name" value="DUF4704"/>
    <property type="match status" value="1"/>
</dbReference>
<dbReference type="KEGG" id="dhe:111595382"/>
<dbReference type="SUPFAM" id="SSF48371">
    <property type="entry name" value="ARM repeat"/>
    <property type="match status" value="1"/>
</dbReference>
<dbReference type="InterPro" id="IPR011989">
    <property type="entry name" value="ARM-like"/>
</dbReference>
<dbReference type="PANTHER" id="PTHR19316">
    <property type="entry name" value="PROTEIN FOLDING REGULATOR"/>
    <property type="match status" value="1"/>
</dbReference>
<accession>A0A6J1LJP3</accession>
<evidence type="ECO:0000259" key="3">
    <source>
        <dbReference type="Pfam" id="PF15787"/>
    </source>
</evidence>
<dbReference type="GO" id="GO:0005783">
    <property type="term" value="C:endoplasmic reticulum"/>
    <property type="evidence" value="ECO:0007669"/>
    <property type="project" value="TreeGrafter"/>
</dbReference>
<dbReference type="OrthoDB" id="10250458at2759"/>
<dbReference type="InterPro" id="IPR013918">
    <property type="entry name" value="Nucleotide_exch_fac_Fes1"/>
</dbReference>
<dbReference type="InterPro" id="IPR050693">
    <property type="entry name" value="Hsp70_NEF-Inhibitors"/>
</dbReference>
<organism evidence="4 5">
    <name type="scientific">Drosophila hydei</name>
    <name type="common">Fruit fly</name>
    <dbReference type="NCBI Taxonomy" id="7224"/>
    <lineage>
        <taxon>Eukaryota</taxon>
        <taxon>Metazoa</taxon>
        <taxon>Ecdysozoa</taxon>
        <taxon>Arthropoda</taxon>
        <taxon>Hexapoda</taxon>
        <taxon>Insecta</taxon>
        <taxon>Pterygota</taxon>
        <taxon>Neoptera</taxon>
        <taxon>Endopterygota</taxon>
        <taxon>Diptera</taxon>
        <taxon>Brachycera</taxon>
        <taxon>Muscomorpha</taxon>
        <taxon>Ephydroidea</taxon>
        <taxon>Drosophilidae</taxon>
        <taxon>Drosophila</taxon>
    </lineage>
</organism>
<dbReference type="Proteomes" id="UP000504633">
    <property type="component" value="Unplaced"/>
</dbReference>
<evidence type="ECO:0000259" key="2">
    <source>
        <dbReference type="Pfam" id="PF08609"/>
    </source>
</evidence>
<dbReference type="Gene3D" id="1.25.10.10">
    <property type="entry name" value="Leucine-rich Repeat Variant"/>
    <property type="match status" value="1"/>
</dbReference>
<dbReference type="AlphaFoldDB" id="A0A6J1LJP3"/>
<reference evidence="5" key="1">
    <citation type="submission" date="2025-08" db="UniProtKB">
        <authorList>
            <consortium name="RefSeq"/>
        </authorList>
    </citation>
    <scope>IDENTIFICATION</scope>
    <source>
        <strain evidence="5">15085-1641.00</strain>
        <tissue evidence="5">Whole body</tissue>
    </source>
</reference>
<dbReference type="GO" id="GO:0000774">
    <property type="term" value="F:adenyl-nucleotide exchange factor activity"/>
    <property type="evidence" value="ECO:0007669"/>
    <property type="project" value="TreeGrafter"/>
</dbReference>
<dbReference type="PANTHER" id="PTHR19316:SF18">
    <property type="entry name" value="HSP70-BINDING PROTEIN 1"/>
    <property type="match status" value="1"/>
</dbReference>
<dbReference type="OMA" id="QNNEFCQ"/>